<dbReference type="SUPFAM" id="SSF52540">
    <property type="entry name" value="P-loop containing nucleoside triphosphate hydrolases"/>
    <property type="match status" value="1"/>
</dbReference>
<dbReference type="InterPro" id="IPR027417">
    <property type="entry name" value="P-loop_NTPase"/>
</dbReference>
<feature type="region of interest" description="Disordered" evidence="4">
    <location>
        <begin position="25"/>
        <end position="87"/>
    </location>
</feature>
<dbReference type="InterPro" id="IPR041677">
    <property type="entry name" value="DNA2/NAM7_AAA_11"/>
</dbReference>
<evidence type="ECO:0000256" key="4">
    <source>
        <dbReference type="SAM" id="MobiDB-lite"/>
    </source>
</evidence>
<gene>
    <name evidence="7" type="ORF">JR316_011825</name>
</gene>
<dbReference type="Gene3D" id="3.40.50.300">
    <property type="entry name" value="P-loop containing nucleotide triphosphate hydrolases"/>
    <property type="match status" value="2"/>
</dbReference>
<proteinExistence type="predicted"/>
<accession>A0A8H7XMR1</accession>
<feature type="compositionally biased region" description="Basic residues" evidence="4">
    <location>
        <begin position="35"/>
        <end position="59"/>
    </location>
</feature>
<keyword evidence="3" id="KW-0943">RNA-mediated gene silencing</keyword>
<evidence type="ECO:0000259" key="6">
    <source>
        <dbReference type="Pfam" id="PF13087"/>
    </source>
</evidence>
<feature type="compositionally biased region" description="Low complexity" evidence="4">
    <location>
        <begin position="25"/>
        <end position="34"/>
    </location>
</feature>
<evidence type="ECO:0000256" key="3">
    <source>
        <dbReference type="ARBA" id="ARBA00023158"/>
    </source>
</evidence>
<dbReference type="AlphaFoldDB" id="A0A8H7XMR1"/>
<keyword evidence="2" id="KW-0963">Cytoplasm</keyword>
<sequence length="1062" mass="118563">MNPQYPYGPPGLVYPLPAQFSPLLSPAASASNNAHQHHPPPPRPHHYHIHPHPHPHPHPHQLPQPHPHHHHHHHQQHPPHVPPLNGNVYMAPLTYQRDPNGWFLPRHPNSMAQDLPNTPQHPPGLAIPPRPAPNMSEDLLSATAPLSEHSQIDDFWKGRLAPPPGYRSRPLLTPRREPPSTQLKDSPDKTRKLALPPELPPPASLLAKSPNMKPPTSPSVSPKSLKNDIKADKNPDAEVFVPQYLLNIQNQIHPLKPLPPLPVFPSLKYLQSFLIPRLIDESLRTDRLALLHAPPIPTDAKPSPLTPTSYHAHWVEILRWELDAIARKKESIVLWQLNPKVEIWKDAEFVLSVPGIRENHPYLEIGDLVHLREVLEAEKRGSNRALEGRVVALRKREGLVHISSVPLKEHAQAFVTLTEDNIKTENGYAVFGPDDHFPFYFNVSFMTNSRPLCAMEAAVSAVAKILDADSGLARQWLFPEPEDLLHAPLPPPCQDEIAESQWLDHGLNEEQKMAVCAVALNQSPIPHLISGPPGTGKTRTVVETVLQIFHRQPEACVLLCAPSNPATDTLALRLHKHLKQDEMLRLNDPNRTFAEVPDVIKPYCYVENDKFSLPPWKTLMRYRVVVCSCLDAGILAGAQCTNVKLMEMEEEVTASLHPFRTAKGKGRYVVQPHWTHLIIDEAAQGSEPELLIPISVVLPRPWDAGAGAGAGYTGEQVFIPQLALCGDINQLGPIVASEEARAAEFEVSLLERLFERPLYAQYERNACAFNDHGVKRRVPPYTTLVKNYRSHPVILMPPSAIFYNDSLQPFASIGTLAWARLRTPRLPLKVIGTDAAELSTDEKASWYNPGQIRIVVDVVLELLGLGEQSSSLGKSNGEVKVKVKGGGKSVGKSIPPLRAHEIGVMAPWRNQVWALRRELRNKGLSAVDVGTVEDYQGRENRVIIISCVRSSARFLEDDHRKGMGLIFERKRMNVAITRAKDLLVVIGNGSLLQRDPYWKSFLQFALRHGLYEGPELSLEMDGNYISRLESKLLHSAMDASEMDPEEQGLLLAGGVAREILRE</sequence>
<dbReference type="Pfam" id="PF13086">
    <property type="entry name" value="AAA_11"/>
    <property type="match status" value="1"/>
</dbReference>
<dbReference type="GO" id="GO:0005737">
    <property type="term" value="C:cytoplasm"/>
    <property type="evidence" value="ECO:0007669"/>
    <property type="project" value="UniProtKB-SubCell"/>
</dbReference>
<dbReference type="GO" id="GO:0003723">
    <property type="term" value="F:RNA binding"/>
    <property type="evidence" value="ECO:0007669"/>
    <property type="project" value="InterPro"/>
</dbReference>
<feature type="region of interest" description="Disordered" evidence="4">
    <location>
        <begin position="101"/>
        <end position="137"/>
    </location>
</feature>
<name>A0A8H7XMR1_PSICU</name>
<comment type="caution">
    <text evidence="7">The sequence shown here is derived from an EMBL/GenBank/DDBJ whole genome shotgun (WGS) entry which is preliminary data.</text>
</comment>
<evidence type="ECO:0000256" key="2">
    <source>
        <dbReference type="ARBA" id="ARBA00022490"/>
    </source>
</evidence>
<organism evidence="7">
    <name type="scientific">Psilocybe cubensis</name>
    <name type="common">Psychedelic mushroom</name>
    <name type="synonym">Stropharia cubensis</name>
    <dbReference type="NCBI Taxonomy" id="181762"/>
    <lineage>
        <taxon>Eukaryota</taxon>
        <taxon>Fungi</taxon>
        <taxon>Dikarya</taxon>
        <taxon>Basidiomycota</taxon>
        <taxon>Agaricomycotina</taxon>
        <taxon>Agaricomycetes</taxon>
        <taxon>Agaricomycetidae</taxon>
        <taxon>Agaricales</taxon>
        <taxon>Agaricineae</taxon>
        <taxon>Strophariaceae</taxon>
        <taxon>Psilocybe</taxon>
    </lineage>
</organism>
<dbReference type="InterPro" id="IPR026122">
    <property type="entry name" value="MOV-10/SDE3_DEXXQ/H-box"/>
</dbReference>
<dbReference type="PANTHER" id="PTHR45418">
    <property type="entry name" value="CANCER/TESTIS ANTIGEN 55"/>
    <property type="match status" value="1"/>
</dbReference>
<feature type="region of interest" description="Disordered" evidence="4">
    <location>
        <begin position="153"/>
        <end position="226"/>
    </location>
</feature>
<dbReference type="GO" id="GO:0031047">
    <property type="term" value="P:regulatory ncRNA-mediated gene silencing"/>
    <property type="evidence" value="ECO:0007669"/>
    <property type="project" value="UniProtKB-KW"/>
</dbReference>
<dbReference type="EMBL" id="JAFIQS010000015">
    <property type="protein sequence ID" value="KAG5163478.1"/>
    <property type="molecule type" value="Genomic_DNA"/>
</dbReference>
<dbReference type="GO" id="GO:0032574">
    <property type="term" value="F:5'-3' RNA helicase activity"/>
    <property type="evidence" value="ECO:0007669"/>
    <property type="project" value="InterPro"/>
</dbReference>
<feature type="compositionally biased region" description="Basic residues" evidence="4">
    <location>
        <begin position="66"/>
        <end position="77"/>
    </location>
</feature>
<feature type="domain" description="DNA2/NAM7 helicase-like C-terminal" evidence="6">
    <location>
        <begin position="780"/>
        <end position="989"/>
    </location>
</feature>
<protein>
    <recommendedName>
        <fullName evidence="8">RNA helicase</fullName>
    </recommendedName>
</protein>
<dbReference type="InterPro" id="IPR047187">
    <property type="entry name" value="SF1_C_Upf1"/>
</dbReference>
<evidence type="ECO:0000313" key="7">
    <source>
        <dbReference type="EMBL" id="KAG5163478.1"/>
    </source>
</evidence>
<feature type="compositionally biased region" description="Pro residues" evidence="4">
    <location>
        <begin position="119"/>
        <end position="132"/>
    </location>
</feature>
<reference evidence="7" key="1">
    <citation type="submission" date="2021-02" db="EMBL/GenBank/DDBJ databases">
        <title>Psilocybe cubensis genome.</title>
        <authorList>
            <person name="Mckernan K.J."/>
            <person name="Crawford S."/>
            <person name="Trippe A."/>
            <person name="Kane L.T."/>
            <person name="Mclaughlin S."/>
        </authorList>
    </citation>
    <scope>NUCLEOTIDE SEQUENCE [LARGE SCALE GENOMIC DNA]</scope>
    <source>
        <strain evidence="7">MGC-MH-2018</strain>
    </source>
</reference>
<dbReference type="InterPro" id="IPR041679">
    <property type="entry name" value="DNA2/NAM7-like_C"/>
</dbReference>
<evidence type="ECO:0000259" key="5">
    <source>
        <dbReference type="Pfam" id="PF13086"/>
    </source>
</evidence>
<comment type="subcellular location">
    <subcellularLocation>
        <location evidence="1">Cytoplasm</location>
    </subcellularLocation>
</comment>
<evidence type="ECO:0000256" key="1">
    <source>
        <dbReference type="ARBA" id="ARBA00004496"/>
    </source>
</evidence>
<dbReference type="CDD" id="cd18038">
    <property type="entry name" value="DEXXQc_Helz-like"/>
    <property type="match status" value="1"/>
</dbReference>
<dbReference type="CDD" id="cd18808">
    <property type="entry name" value="SF1_C_Upf1"/>
    <property type="match status" value="1"/>
</dbReference>
<dbReference type="PANTHER" id="PTHR45418:SF1">
    <property type="entry name" value="CANCER_TESTIS ANTIGEN 55"/>
    <property type="match status" value="1"/>
</dbReference>
<evidence type="ECO:0008006" key="8">
    <source>
        <dbReference type="Google" id="ProtNLM"/>
    </source>
</evidence>
<dbReference type="Pfam" id="PF13087">
    <property type="entry name" value="AAA_12"/>
    <property type="match status" value="1"/>
</dbReference>
<feature type="domain" description="DNA2/NAM7 helicase helicase" evidence="5">
    <location>
        <begin position="507"/>
        <end position="590"/>
    </location>
</feature>